<keyword evidence="11" id="KW-1185">Reference proteome</keyword>
<keyword evidence="3" id="KW-1003">Cell membrane</keyword>
<evidence type="ECO:0000313" key="10">
    <source>
        <dbReference type="EMBL" id="WRL62291.1"/>
    </source>
</evidence>
<comment type="subcellular location">
    <subcellularLocation>
        <location evidence="1">Cell inner membrane</location>
        <topology evidence="1">Multi-pass membrane protein</topology>
    </subcellularLocation>
</comment>
<proteinExistence type="predicted"/>
<dbReference type="SUPFAM" id="SSF161098">
    <property type="entry name" value="MetI-like"/>
    <property type="match status" value="1"/>
</dbReference>
<feature type="transmembrane region" description="Helical" evidence="9">
    <location>
        <begin position="6"/>
        <end position="25"/>
    </location>
</feature>
<evidence type="ECO:0000256" key="8">
    <source>
        <dbReference type="SAM" id="MobiDB-lite"/>
    </source>
</evidence>
<keyword evidence="7 9" id="KW-0472">Membrane</keyword>
<feature type="region of interest" description="Disordered" evidence="8">
    <location>
        <begin position="71"/>
        <end position="103"/>
    </location>
</feature>
<dbReference type="Proteomes" id="UP001324287">
    <property type="component" value="Chromosome"/>
</dbReference>
<reference evidence="10 11" key="1">
    <citation type="submission" date="2023-12" db="EMBL/GenBank/DDBJ databases">
        <title>Blastococcus brunescens sp. nov., an actonobacterium isolated from sandstone collected in sahara desert.</title>
        <authorList>
            <person name="Gtari M."/>
            <person name="Ghodhbane F."/>
        </authorList>
    </citation>
    <scope>NUCLEOTIDE SEQUENCE [LARGE SCALE GENOMIC DNA]</scope>
    <source>
        <strain evidence="10 11">BMG 8361</strain>
    </source>
</reference>
<sequence length="103" mass="11082">MVIAYSGSPYWLGGTLTIMLLAYLIRVVPQSFTYVHAGFKQVNVETEEAARVLGASWSESMRRVTIPLLRGRSSRSGCSTSSCSSASSTSRSSSTRGPTTSPR</sequence>
<evidence type="ECO:0008006" key="12">
    <source>
        <dbReference type="Google" id="ProtNLM"/>
    </source>
</evidence>
<dbReference type="PANTHER" id="PTHR43357">
    <property type="entry name" value="INNER MEMBRANE ABC TRANSPORTER PERMEASE PROTEIN YDCV"/>
    <property type="match status" value="1"/>
</dbReference>
<keyword evidence="5 9" id="KW-0812">Transmembrane</keyword>
<evidence type="ECO:0000256" key="7">
    <source>
        <dbReference type="ARBA" id="ARBA00023136"/>
    </source>
</evidence>
<dbReference type="InterPro" id="IPR035906">
    <property type="entry name" value="MetI-like_sf"/>
</dbReference>
<protein>
    <recommendedName>
        <fullName evidence="12">ABC transmembrane type-1 domain-containing protein</fullName>
    </recommendedName>
</protein>
<evidence type="ECO:0000256" key="4">
    <source>
        <dbReference type="ARBA" id="ARBA00022519"/>
    </source>
</evidence>
<dbReference type="RefSeq" id="WP_324273646.1">
    <property type="nucleotide sequence ID" value="NZ_CP141261.1"/>
</dbReference>
<keyword evidence="2" id="KW-0813">Transport</keyword>
<name>A0ABZ1AUN8_9ACTN</name>
<evidence type="ECO:0000256" key="1">
    <source>
        <dbReference type="ARBA" id="ARBA00004429"/>
    </source>
</evidence>
<dbReference type="PANTHER" id="PTHR43357:SF4">
    <property type="entry name" value="INNER MEMBRANE ABC TRANSPORTER PERMEASE PROTEIN YDCV"/>
    <property type="match status" value="1"/>
</dbReference>
<dbReference type="Gene3D" id="1.10.3720.10">
    <property type="entry name" value="MetI-like"/>
    <property type="match status" value="1"/>
</dbReference>
<gene>
    <name evidence="10" type="ORF">U6N30_19920</name>
</gene>
<keyword evidence="4" id="KW-0997">Cell inner membrane</keyword>
<evidence type="ECO:0000256" key="9">
    <source>
        <dbReference type="SAM" id="Phobius"/>
    </source>
</evidence>
<evidence type="ECO:0000256" key="6">
    <source>
        <dbReference type="ARBA" id="ARBA00022989"/>
    </source>
</evidence>
<keyword evidence="6 9" id="KW-1133">Transmembrane helix</keyword>
<dbReference type="EMBL" id="CP141261">
    <property type="protein sequence ID" value="WRL62291.1"/>
    <property type="molecule type" value="Genomic_DNA"/>
</dbReference>
<accession>A0ABZ1AUN8</accession>
<evidence type="ECO:0000256" key="2">
    <source>
        <dbReference type="ARBA" id="ARBA00022448"/>
    </source>
</evidence>
<evidence type="ECO:0000256" key="3">
    <source>
        <dbReference type="ARBA" id="ARBA00022475"/>
    </source>
</evidence>
<organism evidence="10 11">
    <name type="scientific">Blastococcus brunescens</name>
    <dbReference type="NCBI Taxonomy" id="1564165"/>
    <lineage>
        <taxon>Bacteria</taxon>
        <taxon>Bacillati</taxon>
        <taxon>Actinomycetota</taxon>
        <taxon>Actinomycetes</taxon>
        <taxon>Geodermatophilales</taxon>
        <taxon>Geodermatophilaceae</taxon>
        <taxon>Blastococcus</taxon>
    </lineage>
</organism>
<dbReference type="InterPro" id="IPR000515">
    <property type="entry name" value="MetI-like"/>
</dbReference>
<evidence type="ECO:0000313" key="11">
    <source>
        <dbReference type="Proteomes" id="UP001324287"/>
    </source>
</evidence>
<dbReference type="CDD" id="cd06261">
    <property type="entry name" value="TM_PBP2"/>
    <property type="match status" value="1"/>
</dbReference>
<evidence type="ECO:0000256" key="5">
    <source>
        <dbReference type="ARBA" id="ARBA00022692"/>
    </source>
</evidence>